<organism evidence="1 2">
    <name type="scientific">Lobosporangium transversale</name>
    <dbReference type="NCBI Taxonomy" id="64571"/>
    <lineage>
        <taxon>Eukaryota</taxon>
        <taxon>Fungi</taxon>
        <taxon>Fungi incertae sedis</taxon>
        <taxon>Mucoromycota</taxon>
        <taxon>Mortierellomycotina</taxon>
        <taxon>Mortierellomycetes</taxon>
        <taxon>Mortierellales</taxon>
        <taxon>Mortierellaceae</taxon>
        <taxon>Lobosporangium</taxon>
    </lineage>
</organism>
<dbReference type="AlphaFoldDB" id="A0A1Y2GT27"/>
<protein>
    <submittedName>
        <fullName evidence="1">Uncharacterized protein</fullName>
    </submittedName>
</protein>
<dbReference type="GeneID" id="33565487"/>
<evidence type="ECO:0000313" key="2">
    <source>
        <dbReference type="Proteomes" id="UP000193648"/>
    </source>
</evidence>
<evidence type="ECO:0000313" key="1">
    <source>
        <dbReference type="EMBL" id="ORZ21940.1"/>
    </source>
</evidence>
<keyword evidence="2" id="KW-1185">Reference proteome</keyword>
<dbReference type="EMBL" id="MCFF01000011">
    <property type="protein sequence ID" value="ORZ21940.1"/>
    <property type="molecule type" value="Genomic_DNA"/>
</dbReference>
<reference evidence="1 2" key="1">
    <citation type="submission" date="2016-07" db="EMBL/GenBank/DDBJ databases">
        <title>Pervasive Adenine N6-methylation of Active Genes in Fungi.</title>
        <authorList>
            <consortium name="DOE Joint Genome Institute"/>
            <person name="Mondo S.J."/>
            <person name="Dannebaum R.O."/>
            <person name="Kuo R.C."/>
            <person name="Labutti K."/>
            <person name="Haridas S."/>
            <person name="Kuo A."/>
            <person name="Salamov A."/>
            <person name="Ahrendt S.R."/>
            <person name="Lipzen A."/>
            <person name="Sullivan W."/>
            <person name="Andreopoulos W.B."/>
            <person name="Clum A."/>
            <person name="Lindquist E."/>
            <person name="Daum C."/>
            <person name="Ramamoorthy G.K."/>
            <person name="Gryganskyi A."/>
            <person name="Culley D."/>
            <person name="Magnuson J.K."/>
            <person name="James T.Y."/>
            <person name="O'Malley M.A."/>
            <person name="Stajich J.E."/>
            <person name="Spatafora J.W."/>
            <person name="Visel A."/>
            <person name="Grigoriev I.V."/>
        </authorList>
    </citation>
    <scope>NUCLEOTIDE SEQUENCE [LARGE SCALE GENOMIC DNA]</scope>
    <source>
        <strain evidence="1 2">NRRL 3116</strain>
    </source>
</reference>
<dbReference type="InParanoid" id="A0A1Y2GT27"/>
<name>A0A1Y2GT27_9FUNG</name>
<accession>A0A1Y2GT27</accession>
<gene>
    <name evidence="1" type="ORF">BCR41DRAFT_350271</name>
</gene>
<comment type="caution">
    <text evidence="1">The sequence shown here is derived from an EMBL/GenBank/DDBJ whole genome shotgun (WGS) entry which is preliminary data.</text>
</comment>
<proteinExistence type="predicted"/>
<dbReference type="Proteomes" id="UP000193648">
    <property type="component" value="Unassembled WGS sequence"/>
</dbReference>
<dbReference type="RefSeq" id="XP_021883191.1">
    <property type="nucleotide sequence ID" value="XM_022023643.1"/>
</dbReference>
<sequence length="169" mass="18909">MHLATTIIQTMAVDINFFNISNTCIVINSKTITTATTATKNSQIKFMHTCLPLTRSISRQSTLLLEQRQAVIMVMAMVVTNILVNHIRSKIIIIHNNLVISISTFPPFRHPILVSTVTVEISLKRIAIASRLRPRSADHKQVSKNGFKGIGCPKVIEKRSGHQMLKKLL</sequence>